<feature type="domain" description="FAD/NAD(P)-binding" evidence="9">
    <location>
        <begin position="120"/>
        <end position="481"/>
    </location>
</feature>
<dbReference type="GO" id="GO:0003955">
    <property type="term" value="F:NAD(P)H dehydrogenase (quinone) activity"/>
    <property type="evidence" value="ECO:0007669"/>
    <property type="project" value="TreeGrafter"/>
</dbReference>
<dbReference type="GO" id="GO:0042372">
    <property type="term" value="P:phylloquinone biosynthetic process"/>
    <property type="evidence" value="ECO:0007669"/>
    <property type="project" value="TreeGrafter"/>
</dbReference>
<dbReference type="EC" id="1.6.5.12" evidence="8"/>
<keyword evidence="4" id="KW-0274">FAD</keyword>
<evidence type="ECO:0000256" key="5">
    <source>
        <dbReference type="ARBA" id="ARBA00022857"/>
    </source>
</evidence>
<evidence type="ECO:0000256" key="1">
    <source>
        <dbReference type="ARBA" id="ARBA00001974"/>
    </source>
</evidence>
<dbReference type="GO" id="GO:0009507">
    <property type="term" value="C:chloroplast"/>
    <property type="evidence" value="ECO:0007669"/>
    <property type="project" value="TreeGrafter"/>
</dbReference>
<dbReference type="Pfam" id="PF07992">
    <property type="entry name" value="Pyr_redox_2"/>
    <property type="match status" value="1"/>
</dbReference>
<evidence type="ECO:0000313" key="10">
    <source>
        <dbReference type="EMBL" id="KAG0476307.1"/>
    </source>
</evidence>
<dbReference type="PRINTS" id="PR00368">
    <property type="entry name" value="FADPNR"/>
</dbReference>
<evidence type="ECO:0000256" key="3">
    <source>
        <dbReference type="ARBA" id="ARBA00022630"/>
    </source>
</evidence>
<reference evidence="10 11" key="1">
    <citation type="journal article" date="2020" name="Nat. Food">
        <title>A phased Vanilla planifolia genome enables genetic improvement of flavour and production.</title>
        <authorList>
            <person name="Hasing T."/>
            <person name="Tang H."/>
            <person name="Brym M."/>
            <person name="Khazi F."/>
            <person name="Huang T."/>
            <person name="Chambers A.H."/>
        </authorList>
    </citation>
    <scope>NUCLEOTIDE SEQUENCE [LARGE SCALE GENOMIC DNA]</scope>
    <source>
        <tissue evidence="10">Leaf</tissue>
    </source>
</reference>
<dbReference type="GO" id="GO:0019646">
    <property type="term" value="P:aerobic electron transport chain"/>
    <property type="evidence" value="ECO:0007669"/>
    <property type="project" value="TreeGrafter"/>
</dbReference>
<evidence type="ECO:0000259" key="9">
    <source>
        <dbReference type="Pfam" id="PF07992"/>
    </source>
</evidence>
<comment type="similarity">
    <text evidence="2">Belongs to the NADH dehydrogenase family.</text>
</comment>
<dbReference type="AlphaFoldDB" id="A0A835QYU7"/>
<comment type="cofactor">
    <cofactor evidence="1">
        <name>FAD</name>
        <dbReference type="ChEBI" id="CHEBI:57692"/>
    </cofactor>
</comment>
<dbReference type="Proteomes" id="UP000636800">
    <property type="component" value="Chromosome 6"/>
</dbReference>
<keyword evidence="5" id="KW-0521">NADP</keyword>
<name>A0A835QYU7_VANPL</name>
<dbReference type="InterPro" id="IPR023753">
    <property type="entry name" value="FAD/NAD-binding_dom"/>
</dbReference>
<dbReference type="Gene3D" id="3.50.50.100">
    <property type="match status" value="1"/>
</dbReference>
<protein>
    <recommendedName>
        <fullName evidence="8">demethylphylloquinone reductase</fullName>
        <ecNumber evidence="8">1.6.5.12</ecNumber>
    </recommendedName>
</protein>
<evidence type="ECO:0000256" key="2">
    <source>
        <dbReference type="ARBA" id="ARBA00005272"/>
    </source>
</evidence>
<dbReference type="InterPro" id="IPR036188">
    <property type="entry name" value="FAD/NAD-bd_sf"/>
</dbReference>
<organism evidence="10 11">
    <name type="scientific">Vanilla planifolia</name>
    <name type="common">Vanilla</name>
    <dbReference type="NCBI Taxonomy" id="51239"/>
    <lineage>
        <taxon>Eukaryota</taxon>
        <taxon>Viridiplantae</taxon>
        <taxon>Streptophyta</taxon>
        <taxon>Embryophyta</taxon>
        <taxon>Tracheophyta</taxon>
        <taxon>Spermatophyta</taxon>
        <taxon>Magnoliopsida</taxon>
        <taxon>Liliopsida</taxon>
        <taxon>Asparagales</taxon>
        <taxon>Orchidaceae</taxon>
        <taxon>Vanilloideae</taxon>
        <taxon>Vanilleae</taxon>
        <taxon>Vanilla</taxon>
    </lineage>
</organism>
<evidence type="ECO:0000256" key="4">
    <source>
        <dbReference type="ARBA" id="ARBA00022827"/>
    </source>
</evidence>
<dbReference type="OrthoDB" id="1892805at2759"/>
<dbReference type="InterPro" id="IPR051169">
    <property type="entry name" value="NADH-Q_oxidoreductase"/>
</dbReference>
<evidence type="ECO:0000313" key="11">
    <source>
        <dbReference type="Proteomes" id="UP000636800"/>
    </source>
</evidence>
<dbReference type="EMBL" id="JADCNL010000006">
    <property type="protein sequence ID" value="KAG0476307.1"/>
    <property type="molecule type" value="Genomic_DNA"/>
</dbReference>
<dbReference type="SUPFAM" id="SSF51905">
    <property type="entry name" value="FAD/NAD(P)-binding domain"/>
    <property type="match status" value="1"/>
</dbReference>
<evidence type="ECO:0000256" key="6">
    <source>
        <dbReference type="ARBA" id="ARBA00023002"/>
    </source>
</evidence>
<evidence type="ECO:0000256" key="7">
    <source>
        <dbReference type="ARBA" id="ARBA00052971"/>
    </source>
</evidence>
<comment type="catalytic activity">
    <reaction evidence="7">
        <text>demethylphylloquinone + NADPH + H(+) = demethylphylloquinol + NADP(+)</text>
        <dbReference type="Rhea" id="RHEA:47744"/>
        <dbReference type="ChEBI" id="CHEBI:15378"/>
        <dbReference type="ChEBI" id="CHEBI:31087"/>
        <dbReference type="ChEBI" id="CHEBI:57783"/>
        <dbReference type="ChEBI" id="CHEBI:58349"/>
        <dbReference type="ChEBI" id="CHEBI:87844"/>
        <dbReference type="EC" id="1.6.5.12"/>
    </reaction>
</comment>
<accession>A0A835QYU7</accession>
<keyword evidence="3" id="KW-0285">Flavoprotein</keyword>
<sequence length="581" mass="63277">MAVANQAAAGWSFPSLFVGSPFNQPRTMAQKRSNKASALLHTSLTATSAGFLGPIRGRQNKLILKLNWYVGKHRSLTNPSARFFCNIASGRTGLDRFVRYASDGETKQQSFTWPANQRPRVCILGGGFGGLYTALRLESLVWPDDKKPQVLLVDQSDKFVFKPMLYELLSGEVDPWEIAPAFKELLKSTSIRFVQDRVKLLHPYDSLNHSQRNVPGSLHSAGTVLLESGVLVEYDWLVLALGAAAKLDAVPGSAEFAYPFITLEDAIKVDEQLKLLERKHFGKDSSPISVAIVGCGYSGVELAATISERLQEHGIVQAINVQTSICPSAPSGNRESALKVLSSRNTKLYLGYYVSSISVASSGIDSTGVIRTEQEGSSNDPARTNKKYILELKPAQRGLQGQILEADIVLWTVGSKSLVPDLEPPDQPRTIPLNGRGQAETDETLRVKGHPRIFAIGDSAALGNSSGKLLPATAQVAFQQADFVGWNLWAAINGRPLLPFRFQNLGEMMTLGTNDATIAPSFIDGFTLDGPIAHVARKVVYLLRMPTDEHRLKVGMSWLTKSVVEYTASLQTTITNALLGS</sequence>
<dbReference type="FunFam" id="3.50.50.100:FF:000010">
    <property type="entry name" value="Alternative NAD(P)H-ubiquinone oxidoreductase C1, chloroplastic/mitochondrial"/>
    <property type="match status" value="1"/>
</dbReference>
<keyword evidence="11" id="KW-1185">Reference proteome</keyword>
<dbReference type="PANTHER" id="PTHR42913:SF4">
    <property type="entry name" value="ALTERNATIVE NAD(P)H-UBIQUINONE OXIDOREDUCTASE C1, CHLOROPLASTIC_MITOCHONDRIAL"/>
    <property type="match status" value="1"/>
</dbReference>
<evidence type="ECO:0000256" key="8">
    <source>
        <dbReference type="ARBA" id="ARBA00066844"/>
    </source>
</evidence>
<gene>
    <name evidence="10" type="ORF">HPP92_013148</name>
</gene>
<proteinExistence type="inferred from homology"/>
<comment type="caution">
    <text evidence="10">The sequence shown here is derived from an EMBL/GenBank/DDBJ whole genome shotgun (WGS) entry which is preliminary data.</text>
</comment>
<keyword evidence="6" id="KW-0560">Oxidoreductase</keyword>
<dbReference type="PANTHER" id="PTHR42913">
    <property type="entry name" value="APOPTOSIS-INDUCING FACTOR 1"/>
    <property type="match status" value="1"/>
</dbReference>